<dbReference type="PANTHER" id="PTHR13812">
    <property type="entry name" value="KETIMINE REDUCTASE MU-CRYSTALLIN"/>
    <property type="match status" value="1"/>
</dbReference>
<dbReference type="GO" id="GO:0005737">
    <property type="term" value="C:cytoplasm"/>
    <property type="evidence" value="ECO:0007669"/>
    <property type="project" value="TreeGrafter"/>
</dbReference>
<dbReference type="InterPro" id="IPR003462">
    <property type="entry name" value="ODC_Mu_crystall"/>
</dbReference>
<keyword evidence="1" id="KW-0560">Oxidoreductase</keyword>
<dbReference type="Pfam" id="PF02423">
    <property type="entry name" value="OCD_Mu_crystall"/>
    <property type="match status" value="1"/>
</dbReference>
<comment type="caution">
    <text evidence="1">The sequence shown here is derived from an EMBL/GenBank/DDBJ whole genome shotgun (WGS) entry which is preliminary data.</text>
</comment>
<dbReference type="EC" id="1.5.1.49" evidence="1"/>
<proteinExistence type="predicted"/>
<dbReference type="Gene3D" id="3.40.50.720">
    <property type="entry name" value="NAD(P)-binding Rossmann-like Domain"/>
    <property type="match status" value="1"/>
</dbReference>
<dbReference type="AlphaFoldDB" id="A0A645DEW4"/>
<sequence length="238" mass="25512">MNSPETGVPLAVMDCRWLTAARTAAATAITAKFCAKKGASVMTIVGAGVQGRMGLLATQEVLKTLKTCKIFEVREEVASRFKALMEEHAGVEVMVCKSIAEAMEGSDIVMTCTQKLPHPIIPAESFKPGMMGGGLEAGRAWPGALLHGVDKVITDHLEQTLSYNAPGVFEGGMPTFHATLGELVNGTKKGRENSEERILAFNIGFAAEDIALGQLIYEKAKERGIGIMLPLMEVEDIY</sequence>
<protein>
    <submittedName>
        <fullName evidence="1">Delta(1)-pyrroline-2-carboxylate reductase</fullName>
        <ecNumber evidence="1">1.5.1.49</ecNumber>
    </submittedName>
</protein>
<organism evidence="1">
    <name type="scientific">bioreactor metagenome</name>
    <dbReference type="NCBI Taxonomy" id="1076179"/>
    <lineage>
        <taxon>unclassified sequences</taxon>
        <taxon>metagenomes</taxon>
        <taxon>ecological metagenomes</taxon>
    </lineage>
</organism>
<accession>A0A645DEW4</accession>
<dbReference type="EMBL" id="VSSQ01035610">
    <property type="protein sequence ID" value="MPM87886.1"/>
    <property type="molecule type" value="Genomic_DNA"/>
</dbReference>
<dbReference type="GO" id="GO:0016491">
    <property type="term" value="F:oxidoreductase activity"/>
    <property type="evidence" value="ECO:0007669"/>
    <property type="project" value="UniProtKB-KW"/>
</dbReference>
<gene>
    <name evidence="1" type="primary">arcB_12</name>
    <name evidence="1" type="ORF">SDC9_134986</name>
</gene>
<dbReference type="SUPFAM" id="SSF51735">
    <property type="entry name" value="NAD(P)-binding Rossmann-fold domains"/>
    <property type="match status" value="1"/>
</dbReference>
<reference evidence="1" key="1">
    <citation type="submission" date="2019-08" db="EMBL/GenBank/DDBJ databases">
        <authorList>
            <person name="Kucharzyk K."/>
            <person name="Murdoch R.W."/>
            <person name="Higgins S."/>
            <person name="Loffler F."/>
        </authorList>
    </citation>
    <scope>NUCLEOTIDE SEQUENCE</scope>
</reference>
<dbReference type="InterPro" id="IPR036291">
    <property type="entry name" value="NAD(P)-bd_dom_sf"/>
</dbReference>
<name>A0A645DEW4_9ZZZZ</name>
<dbReference type="PANTHER" id="PTHR13812:SF19">
    <property type="entry name" value="KETIMINE REDUCTASE MU-CRYSTALLIN"/>
    <property type="match status" value="1"/>
</dbReference>
<evidence type="ECO:0000313" key="1">
    <source>
        <dbReference type="EMBL" id="MPM87886.1"/>
    </source>
</evidence>